<evidence type="ECO:0000256" key="4">
    <source>
        <dbReference type="ARBA" id="ARBA00022729"/>
    </source>
</evidence>
<proteinExistence type="inferred from homology"/>
<name>A0A8J8NQ72_HALGN</name>
<keyword evidence="2" id="KW-0121">Carboxypeptidase</keyword>
<accession>A0A8J8NQ72</accession>
<sequence length="265" mass="29544">MKFTAILAIAGLASAALAANNVTDKVTSLPSCAPLPSNWWSGFLDITPTKSLHYIFIESLDKPATDPILIWFNGGPGCSSLLGLFQENGPFVIDDGETLIKPNPYPWLRGIFGENHPSLKAIIGDGQSDYLNRADVRQALNIPNWIPSYSQCNDAMYGTYMSYREGSVWIYPILKAYGYRLMHYSGDTDGAIPTLGTRTWIQQQGWNVTNDWRPYETEGQVSGYIIDYDNFSFATIHGVGHMAPQWKREDVTTLILKFAHKIPIA</sequence>
<keyword evidence="9" id="KW-1185">Reference proteome</keyword>
<evidence type="ECO:0000256" key="3">
    <source>
        <dbReference type="ARBA" id="ARBA00022670"/>
    </source>
</evidence>
<evidence type="ECO:0000313" key="8">
    <source>
        <dbReference type="EMBL" id="TNV79516.1"/>
    </source>
</evidence>
<dbReference type="PANTHER" id="PTHR11802:SF3">
    <property type="entry name" value="RETINOID-INDUCIBLE SERINE CARBOXYPEPTIDASE"/>
    <property type="match status" value="1"/>
</dbReference>
<gene>
    <name evidence="8" type="ORF">FGO68_gene9520</name>
</gene>
<dbReference type="PANTHER" id="PTHR11802">
    <property type="entry name" value="SERINE PROTEASE FAMILY S10 SERINE CARBOXYPEPTIDASE"/>
    <property type="match status" value="1"/>
</dbReference>
<dbReference type="OrthoDB" id="443318at2759"/>
<comment type="similarity">
    <text evidence="1">Belongs to the peptidase S10 family.</text>
</comment>
<dbReference type="GO" id="GO:0006508">
    <property type="term" value="P:proteolysis"/>
    <property type="evidence" value="ECO:0007669"/>
    <property type="project" value="UniProtKB-KW"/>
</dbReference>
<reference evidence="8" key="1">
    <citation type="submission" date="2019-06" db="EMBL/GenBank/DDBJ databases">
        <authorList>
            <person name="Zheng W."/>
        </authorList>
    </citation>
    <scope>NUCLEOTIDE SEQUENCE</scope>
    <source>
        <strain evidence="8">QDHG01</strain>
    </source>
</reference>
<comment type="caution">
    <text evidence="8">The sequence shown here is derived from an EMBL/GenBank/DDBJ whole genome shotgun (WGS) entry which is preliminary data.</text>
</comment>
<dbReference type="Gene3D" id="3.40.50.12670">
    <property type="match status" value="1"/>
</dbReference>
<evidence type="ECO:0000256" key="1">
    <source>
        <dbReference type="ARBA" id="ARBA00009431"/>
    </source>
</evidence>
<feature type="signal peptide" evidence="7">
    <location>
        <begin position="1"/>
        <end position="18"/>
    </location>
</feature>
<feature type="chain" id="PRO_5035180863" description="Serine carboxypeptidase" evidence="7">
    <location>
        <begin position="19"/>
        <end position="265"/>
    </location>
</feature>
<keyword evidence="6" id="KW-0325">Glycoprotein</keyword>
<dbReference type="InterPro" id="IPR029058">
    <property type="entry name" value="AB_hydrolase_fold"/>
</dbReference>
<evidence type="ECO:0000313" key="9">
    <source>
        <dbReference type="Proteomes" id="UP000785679"/>
    </source>
</evidence>
<dbReference type="EMBL" id="RRYP01008819">
    <property type="protein sequence ID" value="TNV79516.1"/>
    <property type="molecule type" value="Genomic_DNA"/>
</dbReference>
<protein>
    <recommendedName>
        <fullName evidence="10">Serine carboxypeptidase</fullName>
    </recommendedName>
</protein>
<keyword evidence="3" id="KW-0645">Protease</keyword>
<dbReference type="AlphaFoldDB" id="A0A8J8NQ72"/>
<dbReference type="Gene3D" id="3.40.50.1820">
    <property type="entry name" value="alpha/beta hydrolase"/>
    <property type="match status" value="1"/>
</dbReference>
<evidence type="ECO:0000256" key="7">
    <source>
        <dbReference type="SAM" id="SignalP"/>
    </source>
</evidence>
<evidence type="ECO:0000256" key="5">
    <source>
        <dbReference type="ARBA" id="ARBA00022801"/>
    </source>
</evidence>
<evidence type="ECO:0000256" key="6">
    <source>
        <dbReference type="ARBA" id="ARBA00023180"/>
    </source>
</evidence>
<dbReference type="GO" id="GO:0004185">
    <property type="term" value="F:serine-type carboxypeptidase activity"/>
    <property type="evidence" value="ECO:0007669"/>
    <property type="project" value="InterPro"/>
</dbReference>
<keyword evidence="4 7" id="KW-0732">Signal</keyword>
<dbReference type="InterPro" id="IPR001563">
    <property type="entry name" value="Peptidase_S10"/>
</dbReference>
<organism evidence="8 9">
    <name type="scientific">Halteria grandinella</name>
    <dbReference type="NCBI Taxonomy" id="5974"/>
    <lineage>
        <taxon>Eukaryota</taxon>
        <taxon>Sar</taxon>
        <taxon>Alveolata</taxon>
        <taxon>Ciliophora</taxon>
        <taxon>Intramacronucleata</taxon>
        <taxon>Spirotrichea</taxon>
        <taxon>Stichotrichia</taxon>
        <taxon>Sporadotrichida</taxon>
        <taxon>Halteriidae</taxon>
        <taxon>Halteria</taxon>
    </lineage>
</organism>
<dbReference type="Pfam" id="PF00450">
    <property type="entry name" value="Peptidase_S10"/>
    <property type="match status" value="2"/>
</dbReference>
<dbReference type="SUPFAM" id="SSF53474">
    <property type="entry name" value="alpha/beta-Hydrolases"/>
    <property type="match status" value="2"/>
</dbReference>
<evidence type="ECO:0000256" key="2">
    <source>
        <dbReference type="ARBA" id="ARBA00022645"/>
    </source>
</evidence>
<keyword evidence="5" id="KW-0378">Hydrolase</keyword>
<evidence type="ECO:0008006" key="10">
    <source>
        <dbReference type="Google" id="ProtNLM"/>
    </source>
</evidence>
<dbReference type="Proteomes" id="UP000785679">
    <property type="component" value="Unassembled WGS sequence"/>
</dbReference>